<gene>
    <name evidence="2" type="ORF">JKP88DRAFT_291209</name>
</gene>
<feature type="region of interest" description="Disordered" evidence="1">
    <location>
        <begin position="1"/>
        <end position="101"/>
    </location>
</feature>
<name>A0A836CBM6_9STRA</name>
<feature type="compositionally biased region" description="Low complexity" evidence="1">
    <location>
        <begin position="597"/>
        <end position="613"/>
    </location>
</feature>
<evidence type="ECO:0000313" key="3">
    <source>
        <dbReference type="Proteomes" id="UP000664859"/>
    </source>
</evidence>
<reference evidence="2" key="1">
    <citation type="submission" date="2021-02" db="EMBL/GenBank/DDBJ databases">
        <title>First Annotated Genome of the Yellow-green Alga Tribonema minus.</title>
        <authorList>
            <person name="Mahan K.M."/>
        </authorList>
    </citation>
    <scope>NUCLEOTIDE SEQUENCE</scope>
    <source>
        <strain evidence="2">UTEX B ZZ1240</strain>
    </source>
</reference>
<feature type="compositionally biased region" description="Polar residues" evidence="1">
    <location>
        <begin position="46"/>
        <end position="61"/>
    </location>
</feature>
<dbReference type="AlphaFoldDB" id="A0A836CBM6"/>
<dbReference type="OrthoDB" id="7485566at2759"/>
<protein>
    <submittedName>
        <fullName evidence="2">Uncharacterized protein</fullName>
    </submittedName>
</protein>
<dbReference type="Proteomes" id="UP000664859">
    <property type="component" value="Unassembled WGS sequence"/>
</dbReference>
<proteinExistence type="predicted"/>
<dbReference type="EMBL" id="JAFCMP010000492">
    <property type="protein sequence ID" value="KAG5179138.1"/>
    <property type="molecule type" value="Genomic_DNA"/>
</dbReference>
<feature type="region of interest" description="Disordered" evidence="1">
    <location>
        <begin position="653"/>
        <end position="677"/>
    </location>
</feature>
<evidence type="ECO:0000313" key="2">
    <source>
        <dbReference type="EMBL" id="KAG5179138.1"/>
    </source>
</evidence>
<organism evidence="2 3">
    <name type="scientific">Tribonema minus</name>
    <dbReference type="NCBI Taxonomy" id="303371"/>
    <lineage>
        <taxon>Eukaryota</taxon>
        <taxon>Sar</taxon>
        <taxon>Stramenopiles</taxon>
        <taxon>Ochrophyta</taxon>
        <taxon>PX clade</taxon>
        <taxon>Xanthophyceae</taxon>
        <taxon>Tribonematales</taxon>
        <taxon>Tribonemataceae</taxon>
        <taxon>Tribonema</taxon>
    </lineage>
</organism>
<evidence type="ECO:0000256" key="1">
    <source>
        <dbReference type="SAM" id="MobiDB-lite"/>
    </source>
</evidence>
<accession>A0A836CBM6</accession>
<keyword evidence="3" id="KW-1185">Reference proteome</keyword>
<sequence length="900" mass="96447">MEAPPRAHARQYPRASPRAGVRVATARPRRRGLPQRHLQNYRRAGSRTQSDSLRLQDSSPPRGTAVGWADMDVDPPDDAASPPPPTTTTSGRPSKPQARASLAWDLSTPSVVHALDQTNEADLLLLRFTTTANPFRTQLQCTQWARLVEHATRLLADATDSAREAARVRLHHGAGAFAHQVSQTLVQRGYRLLHLLAAMAFGRQPEGTGMPPAARLAALLSGDFAELLRKTLSAAAALRAPKPNNAAMASAQTNFDADWTEADSRQQTACAALSGKRRGVGLAAARLEAREACAPADEVTAQVLAAKHPETGTRPGVVDTPMEQVRGLAHDHSDRPEDAASAAGRRLEVEAADILSTLSAAGAGKAGGLDGLRYEHLLMAAGPGIGQKRRPIACSSVWRRLLGSTAARSVKGKISGLLASMSQFGVGYRSGVEHVAARARVWHELYGTTIQLDWCQQGDPLGPLYFAVAAAFLLFYPDGVNATPGSMPAYGHSTAEPPAPHCAFLDDLNVLQAAYFDDAAAAGVAEVIRRLAAGGLRVRPDKSLAIAMRGTVFDEAARARLRALDIPFVDTTMPESSQGFTSVGAAAAAATVPGPQAAAAAAPSTPAKTQTSAEESSCSGGQEDDDDDWEAYADEICRKDCLVEDLEAASAGAVGKPTQAAPIGDSRDTSRRRQQASARVLAQLRSQRASGAMAWMSVPPTANDRPGAAPMSSMAAATMILIAIFIDGWGIQGEIPLAKTAKAKTAFRAPDGSLWHYKDGSRKLDLHEEIEHKLDMLELADKVVSKALQVRAQKITKRNEAIKRAVKFAVGDYVMIRLPRQRDRPTPKEDAGMRRESALQLYPIGTALVREHRTVVGGPITYVWGAVKNFVSPYWRIRYEDGWSRGVLGEFYPAREDFPD</sequence>
<feature type="region of interest" description="Disordered" evidence="1">
    <location>
        <begin position="597"/>
        <end position="627"/>
    </location>
</feature>
<comment type="caution">
    <text evidence="2">The sequence shown here is derived from an EMBL/GenBank/DDBJ whole genome shotgun (WGS) entry which is preliminary data.</text>
</comment>